<organism evidence="2 3">
    <name type="scientific">Apiospora marii</name>
    <dbReference type="NCBI Taxonomy" id="335849"/>
    <lineage>
        <taxon>Eukaryota</taxon>
        <taxon>Fungi</taxon>
        <taxon>Dikarya</taxon>
        <taxon>Ascomycota</taxon>
        <taxon>Pezizomycotina</taxon>
        <taxon>Sordariomycetes</taxon>
        <taxon>Xylariomycetidae</taxon>
        <taxon>Amphisphaeriales</taxon>
        <taxon>Apiosporaceae</taxon>
        <taxon>Apiospora</taxon>
    </lineage>
</organism>
<sequence>MRTLHGLVINTFSTCGGMQVARLRAEYYTGSFVDLGIPNAAFEPDFCSVAQIQGLLTAKASSKAAISPPDRTLASLRQPIEETCEAGLGNPESFTPSFGKDSPPSSPADELGSRDVEKAVLGPGPSPPALRSLSPKPLIRFEELLKRLEKLVDRWEEQLNG</sequence>
<comment type="caution">
    <text evidence="2">The sequence shown here is derived from an EMBL/GenBank/DDBJ whole genome shotgun (WGS) entry which is preliminary data.</text>
</comment>
<name>A0ABR1RJX8_9PEZI</name>
<gene>
    <name evidence="2" type="ORF">PG991_009167</name>
</gene>
<evidence type="ECO:0000256" key="1">
    <source>
        <dbReference type="SAM" id="MobiDB-lite"/>
    </source>
</evidence>
<protein>
    <submittedName>
        <fullName evidence="2">Uncharacterized protein</fullName>
    </submittedName>
</protein>
<feature type="region of interest" description="Disordered" evidence="1">
    <location>
        <begin position="86"/>
        <end position="133"/>
    </location>
</feature>
<accession>A0ABR1RJX8</accession>
<proteinExistence type="predicted"/>
<reference evidence="2 3" key="1">
    <citation type="submission" date="2023-01" db="EMBL/GenBank/DDBJ databases">
        <title>Analysis of 21 Apiospora genomes using comparative genomics revels a genus with tremendous synthesis potential of carbohydrate active enzymes and secondary metabolites.</title>
        <authorList>
            <person name="Sorensen T."/>
        </authorList>
    </citation>
    <scope>NUCLEOTIDE SEQUENCE [LARGE SCALE GENOMIC DNA]</scope>
    <source>
        <strain evidence="2 3">CBS 20057</strain>
    </source>
</reference>
<evidence type="ECO:0000313" key="3">
    <source>
        <dbReference type="Proteomes" id="UP001396898"/>
    </source>
</evidence>
<evidence type="ECO:0000313" key="2">
    <source>
        <dbReference type="EMBL" id="KAK8013574.1"/>
    </source>
</evidence>
<keyword evidence="3" id="KW-1185">Reference proteome</keyword>
<dbReference type="EMBL" id="JAQQWI010000013">
    <property type="protein sequence ID" value="KAK8013574.1"/>
    <property type="molecule type" value="Genomic_DNA"/>
</dbReference>
<dbReference type="Proteomes" id="UP001396898">
    <property type="component" value="Unassembled WGS sequence"/>
</dbReference>